<evidence type="ECO:0000256" key="2">
    <source>
        <dbReference type="SAM" id="Phobius"/>
    </source>
</evidence>
<keyword evidence="2" id="KW-0812">Transmembrane</keyword>
<keyword evidence="2" id="KW-0472">Membrane</keyword>
<evidence type="ECO:0000313" key="3">
    <source>
        <dbReference type="EMBL" id="QTQ13227.1"/>
    </source>
</evidence>
<dbReference type="RefSeq" id="WP_210119950.1">
    <property type="nucleotide sequence ID" value="NZ_CP054142.1"/>
</dbReference>
<keyword evidence="4" id="KW-1185">Reference proteome</keyword>
<feature type="compositionally biased region" description="Low complexity" evidence="1">
    <location>
        <begin position="130"/>
        <end position="140"/>
    </location>
</feature>
<dbReference type="KEGG" id="tpav:HRQ91_01465"/>
<keyword evidence="2" id="KW-1133">Transmembrane helix</keyword>
<dbReference type="EMBL" id="CP054142">
    <property type="protein sequence ID" value="QTQ13227.1"/>
    <property type="molecule type" value="Genomic_DNA"/>
</dbReference>
<reference evidence="3 4" key="1">
    <citation type="journal article" date="2021" name="Microbiol. Resour. Announc.">
        <title>Complete Genome Sequences of Three Human Oral Treponema parvum Isolates.</title>
        <authorList>
            <person name="Zeng H."/>
            <person name="Watt R.M."/>
        </authorList>
    </citation>
    <scope>NUCLEOTIDE SEQUENCE [LARGE SCALE GENOMIC DNA]</scope>
    <source>
        <strain evidence="3 4">ATCC 700770</strain>
    </source>
</reference>
<proteinExistence type="predicted"/>
<gene>
    <name evidence="3" type="ORF">HRQ91_01465</name>
</gene>
<organism evidence="3 4">
    <name type="scientific">Treponema parvum</name>
    <dbReference type="NCBI Taxonomy" id="138851"/>
    <lineage>
        <taxon>Bacteria</taxon>
        <taxon>Pseudomonadati</taxon>
        <taxon>Spirochaetota</taxon>
        <taxon>Spirochaetia</taxon>
        <taxon>Spirochaetales</taxon>
        <taxon>Treponemataceae</taxon>
        <taxon>Treponema</taxon>
    </lineage>
</organism>
<evidence type="ECO:0000313" key="4">
    <source>
        <dbReference type="Proteomes" id="UP000671908"/>
    </source>
</evidence>
<dbReference type="Proteomes" id="UP000671908">
    <property type="component" value="Chromosome"/>
</dbReference>
<feature type="transmembrane region" description="Helical" evidence="2">
    <location>
        <begin position="12"/>
        <end position="34"/>
    </location>
</feature>
<dbReference type="AlphaFoldDB" id="A0A975IDV9"/>
<feature type="region of interest" description="Disordered" evidence="1">
    <location>
        <begin position="125"/>
        <end position="167"/>
    </location>
</feature>
<accession>A0A975IDV9</accession>
<protein>
    <submittedName>
        <fullName evidence="3">NusG domain II-containing protein</fullName>
    </submittedName>
</protein>
<dbReference type="InterPro" id="IPR038690">
    <property type="entry name" value="NusG_2_sf"/>
</dbReference>
<name>A0A975IDV9_9SPIR</name>
<dbReference type="SUPFAM" id="SSF82004">
    <property type="entry name" value="N-utilization substance G protein NusG, insert domain"/>
    <property type="match status" value="1"/>
</dbReference>
<sequence length="167" mass="18346">MHKSSFFKYIRIRPLDVVILTIFAAVLFFSILALRNTPERDPVLIIDSPFGQYIYELDKDREVKIKGLIGISVIKIENGKAKFDSSPCPNQTCVSGAPISKNFEWLACMPNQVFIHIEDRDVPHAGGAGRKNNSGSSSNRTDGKLGANENKKAGDVKSADGVDAMSF</sequence>
<evidence type="ECO:0000256" key="1">
    <source>
        <dbReference type="SAM" id="MobiDB-lite"/>
    </source>
</evidence>
<dbReference type="Pfam" id="PF07009">
    <property type="entry name" value="NusG_II"/>
    <property type="match status" value="1"/>
</dbReference>
<dbReference type="Gene3D" id="2.60.320.10">
    <property type="entry name" value="N-utilization substance G protein NusG, insert domain"/>
    <property type="match status" value="1"/>
</dbReference>
<feature type="compositionally biased region" description="Basic and acidic residues" evidence="1">
    <location>
        <begin position="149"/>
        <end position="160"/>
    </location>
</feature>